<feature type="compositionally biased region" description="Acidic residues" evidence="1">
    <location>
        <begin position="61"/>
        <end position="87"/>
    </location>
</feature>
<name>A0A9Q8QRU9_9HYPO</name>
<dbReference type="AlphaFoldDB" id="A0A9Q8QRU9"/>
<evidence type="ECO:0000313" key="2">
    <source>
        <dbReference type="EMBL" id="UNI23594.1"/>
    </source>
</evidence>
<gene>
    <name evidence="2" type="ORF">JDV02_009404</name>
</gene>
<feature type="compositionally biased region" description="Acidic residues" evidence="1">
    <location>
        <begin position="245"/>
        <end position="275"/>
    </location>
</feature>
<dbReference type="KEGG" id="ptkz:JDV02_009404"/>
<evidence type="ECO:0000313" key="3">
    <source>
        <dbReference type="Proteomes" id="UP000829364"/>
    </source>
</evidence>
<protein>
    <submittedName>
        <fullName evidence="2">Uncharacterized protein</fullName>
    </submittedName>
</protein>
<organism evidence="2 3">
    <name type="scientific">Purpureocillium takamizusanense</name>
    <dbReference type="NCBI Taxonomy" id="2060973"/>
    <lineage>
        <taxon>Eukaryota</taxon>
        <taxon>Fungi</taxon>
        <taxon>Dikarya</taxon>
        <taxon>Ascomycota</taxon>
        <taxon>Pezizomycotina</taxon>
        <taxon>Sordariomycetes</taxon>
        <taxon>Hypocreomycetidae</taxon>
        <taxon>Hypocreales</taxon>
        <taxon>Ophiocordycipitaceae</taxon>
        <taxon>Purpureocillium</taxon>
    </lineage>
</organism>
<dbReference type="RefSeq" id="XP_047847075.1">
    <property type="nucleotide sequence ID" value="XM_047991065.1"/>
</dbReference>
<proteinExistence type="predicted"/>
<sequence>MSAEASHQGEASGHEDAVAPQLPAPDAANSGSDMQWEGFVGGTIPLAQETSPRQEDFLSSSDEDLEEGEIREEGEDRAEDEDEDEGSGESSQPASPGQHGATATARETRRRLSVHVTVLGQRFHLLSTELEVSQAEVIMPDPQSEQGGAGPRWPWIMLTPRTATPATRESPTNLAYYDHHHHQNHRGELVVFIVHGYRYEFQPEELETSEVHFIFPWSSDASGSAPDLAHRPWVLLKPKVSGDEVFQEEDDEEEDESESDDDIEEEDEEGGDDEEGERKIDDDDDDTSGKHDSGVALGGSGSEVRSTGSWEESSSPTGANEGEGEGEGEVTPQPAGQYFQVNDFE</sequence>
<evidence type="ECO:0000256" key="1">
    <source>
        <dbReference type="SAM" id="MobiDB-lite"/>
    </source>
</evidence>
<dbReference type="GeneID" id="72071349"/>
<reference evidence="2" key="1">
    <citation type="submission" date="2021-11" db="EMBL/GenBank/DDBJ databases">
        <title>Purpureocillium_takamizusanense_genome.</title>
        <authorList>
            <person name="Nguyen N.-H."/>
        </authorList>
    </citation>
    <scope>NUCLEOTIDE SEQUENCE</scope>
    <source>
        <strain evidence="2">PT3</strain>
    </source>
</reference>
<feature type="region of interest" description="Disordered" evidence="1">
    <location>
        <begin position="1"/>
        <end position="109"/>
    </location>
</feature>
<feature type="compositionally biased region" description="Basic and acidic residues" evidence="1">
    <location>
        <begin position="276"/>
        <end position="293"/>
    </location>
</feature>
<feature type="compositionally biased region" description="Polar residues" evidence="1">
    <location>
        <begin position="303"/>
        <end position="318"/>
    </location>
</feature>
<accession>A0A9Q8QRU9</accession>
<dbReference type="Proteomes" id="UP000829364">
    <property type="component" value="Chromosome 9"/>
</dbReference>
<dbReference type="EMBL" id="CP086362">
    <property type="protein sequence ID" value="UNI23594.1"/>
    <property type="molecule type" value="Genomic_DNA"/>
</dbReference>
<feature type="region of interest" description="Disordered" evidence="1">
    <location>
        <begin position="240"/>
        <end position="345"/>
    </location>
</feature>
<keyword evidence="3" id="KW-1185">Reference proteome</keyword>